<dbReference type="AlphaFoldDB" id="A0AA40CIN8"/>
<dbReference type="Gene3D" id="3.90.25.10">
    <property type="entry name" value="UDP-galactose 4-epimerase, domain 1"/>
    <property type="match status" value="1"/>
</dbReference>
<gene>
    <name evidence="2" type="ORF">B0T16DRAFT_497807</name>
</gene>
<evidence type="ECO:0000259" key="1">
    <source>
        <dbReference type="Pfam" id="PF05368"/>
    </source>
</evidence>
<dbReference type="InterPro" id="IPR036291">
    <property type="entry name" value="NAD(P)-bd_dom_sf"/>
</dbReference>
<protein>
    <recommendedName>
        <fullName evidence="1">NmrA-like domain-containing protein</fullName>
    </recommendedName>
</protein>
<dbReference type="Proteomes" id="UP001174936">
    <property type="component" value="Unassembled WGS sequence"/>
</dbReference>
<organism evidence="2 3">
    <name type="scientific">Cercophora newfieldiana</name>
    <dbReference type="NCBI Taxonomy" id="92897"/>
    <lineage>
        <taxon>Eukaryota</taxon>
        <taxon>Fungi</taxon>
        <taxon>Dikarya</taxon>
        <taxon>Ascomycota</taxon>
        <taxon>Pezizomycotina</taxon>
        <taxon>Sordariomycetes</taxon>
        <taxon>Sordariomycetidae</taxon>
        <taxon>Sordariales</taxon>
        <taxon>Lasiosphaeriaceae</taxon>
        <taxon>Cercophora</taxon>
    </lineage>
</organism>
<name>A0AA40CIN8_9PEZI</name>
<proteinExistence type="predicted"/>
<dbReference type="EMBL" id="JAULSV010000007">
    <property type="protein sequence ID" value="KAK0639815.1"/>
    <property type="molecule type" value="Genomic_DNA"/>
</dbReference>
<keyword evidence="3" id="KW-1185">Reference proteome</keyword>
<dbReference type="Gene3D" id="3.40.50.720">
    <property type="entry name" value="NAD(P)-binding Rossmann-like Domain"/>
    <property type="match status" value="1"/>
</dbReference>
<reference evidence="2" key="1">
    <citation type="submission" date="2023-06" db="EMBL/GenBank/DDBJ databases">
        <title>Genome-scale phylogeny and comparative genomics of the fungal order Sordariales.</title>
        <authorList>
            <consortium name="Lawrence Berkeley National Laboratory"/>
            <person name="Hensen N."/>
            <person name="Bonometti L."/>
            <person name="Westerberg I."/>
            <person name="Brannstrom I.O."/>
            <person name="Guillou S."/>
            <person name="Cros-Aarteil S."/>
            <person name="Calhoun S."/>
            <person name="Haridas S."/>
            <person name="Kuo A."/>
            <person name="Mondo S."/>
            <person name="Pangilinan J."/>
            <person name="Riley R."/>
            <person name="Labutti K."/>
            <person name="Andreopoulos B."/>
            <person name="Lipzen A."/>
            <person name="Chen C."/>
            <person name="Yanf M."/>
            <person name="Daum C."/>
            <person name="Ng V."/>
            <person name="Clum A."/>
            <person name="Steindorff A."/>
            <person name="Ohm R."/>
            <person name="Martin F."/>
            <person name="Silar P."/>
            <person name="Natvig D."/>
            <person name="Lalanne C."/>
            <person name="Gautier V."/>
            <person name="Ament-Velasquez S.L."/>
            <person name="Kruys A."/>
            <person name="Hutchinson M.I."/>
            <person name="Powell A.J."/>
            <person name="Barry K."/>
            <person name="Miller A.N."/>
            <person name="Grigoriev I.V."/>
            <person name="Debuchy R."/>
            <person name="Gladieux P."/>
            <person name="Thoren M.H."/>
            <person name="Johannesson H."/>
        </authorList>
    </citation>
    <scope>NUCLEOTIDE SEQUENCE</scope>
    <source>
        <strain evidence="2">SMH2532-1</strain>
    </source>
</reference>
<accession>A0AA40CIN8</accession>
<dbReference type="Pfam" id="PF05368">
    <property type="entry name" value="NmrA"/>
    <property type="match status" value="1"/>
</dbReference>
<evidence type="ECO:0000313" key="3">
    <source>
        <dbReference type="Proteomes" id="UP001174936"/>
    </source>
</evidence>
<dbReference type="PANTHER" id="PTHR43162:SF1">
    <property type="entry name" value="PRESTALK A DIFFERENTIATION PROTEIN A"/>
    <property type="match status" value="1"/>
</dbReference>
<sequence length="319" mass="34161">MTPTILIAGATGNTGRGVVATLSHLHTTSHPLISTHRIIALTRSATSPTAQHLASLPGIEIIEKNWVDITPSWFLAQNVTRAFIASHSQPNQFAEESTFLVAALRAGVEYVVRISTMAPNVRADCPAFYPRSHWAIEALLSSPEFERMAWTSLQANLFSGFYLASAAAFIKEFRATGTQPGKLRLMASREAGVGAVDANEVGVFAAHLLGEADPAVHNGAKYVVNGPEDITGEQIVRLVEGRIGAKVEEENVVYKDLSFVDQLVAAAPHESASVISSMVYGAEAAWEGKCSASTTSKEVLELAPPRRTPAQVLKDMVGE</sequence>
<feature type="domain" description="NmrA-like" evidence="1">
    <location>
        <begin position="2"/>
        <end position="278"/>
    </location>
</feature>
<dbReference type="PANTHER" id="PTHR43162">
    <property type="match status" value="1"/>
</dbReference>
<dbReference type="InterPro" id="IPR051604">
    <property type="entry name" value="Ergot_Alk_Oxidoreductase"/>
</dbReference>
<dbReference type="InterPro" id="IPR008030">
    <property type="entry name" value="NmrA-like"/>
</dbReference>
<dbReference type="SUPFAM" id="SSF51735">
    <property type="entry name" value="NAD(P)-binding Rossmann-fold domains"/>
    <property type="match status" value="1"/>
</dbReference>
<comment type="caution">
    <text evidence="2">The sequence shown here is derived from an EMBL/GenBank/DDBJ whole genome shotgun (WGS) entry which is preliminary data.</text>
</comment>
<evidence type="ECO:0000313" key="2">
    <source>
        <dbReference type="EMBL" id="KAK0639815.1"/>
    </source>
</evidence>